<feature type="domain" description="OmpA-like" evidence="4">
    <location>
        <begin position="398"/>
        <end position="518"/>
    </location>
</feature>
<evidence type="ECO:0000259" key="4">
    <source>
        <dbReference type="PROSITE" id="PS51123"/>
    </source>
</evidence>
<protein>
    <submittedName>
        <fullName evidence="5">Phosphate ABC transporter substrate-binding protein (PhoT family)</fullName>
    </submittedName>
</protein>
<feature type="chain" id="PRO_5020359856" evidence="3">
    <location>
        <begin position="25"/>
        <end position="518"/>
    </location>
</feature>
<feature type="signal peptide" evidence="3">
    <location>
        <begin position="1"/>
        <end position="24"/>
    </location>
</feature>
<dbReference type="InterPro" id="IPR024370">
    <property type="entry name" value="PBP_domain"/>
</dbReference>
<dbReference type="Gene3D" id="3.30.1330.60">
    <property type="entry name" value="OmpA-like domain"/>
    <property type="match status" value="1"/>
</dbReference>
<evidence type="ECO:0000256" key="3">
    <source>
        <dbReference type="SAM" id="SignalP"/>
    </source>
</evidence>
<dbReference type="SUPFAM" id="SSF103088">
    <property type="entry name" value="OmpA-like"/>
    <property type="match status" value="1"/>
</dbReference>
<gene>
    <name evidence="5" type="ORF">EV663_1069</name>
</gene>
<dbReference type="InterPro" id="IPR036737">
    <property type="entry name" value="OmpA-like_sf"/>
</dbReference>
<accession>A0A4R2RE24</accession>
<evidence type="ECO:0000313" key="6">
    <source>
        <dbReference type="Proteomes" id="UP000295050"/>
    </source>
</evidence>
<dbReference type="Proteomes" id="UP000295050">
    <property type="component" value="Unassembled WGS sequence"/>
</dbReference>
<dbReference type="PANTHER" id="PTHR30570:SF1">
    <property type="entry name" value="PHOSPHATE-BINDING PROTEIN PSTS"/>
    <property type="match status" value="1"/>
</dbReference>
<evidence type="ECO:0000313" key="5">
    <source>
        <dbReference type="EMBL" id="TCP61063.1"/>
    </source>
</evidence>
<dbReference type="Pfam" id="PF00691">
    <property type="entry name" value="OmpA"/>
    <property type="match status" value="1"/>
</dbReference>
<dbReference type="OrthoDB" id="9790048at2"/>
<evidence type="ECO:0000256" key="1">
    <source>
        <dbReference type="ARBA" id="ARBA00022729"/>
    </source>
</evidence>
<proteinExistence type="predicted"/>
<dbReference type="EMBL" id="SLXU01000006">
    <property type="protein sequence ID" value="TCP61063.1"/>
    <property type="molecule type" value="Genomic_DNA"/>
</dbReference>
<sequence length="518" mass="55297">MTGLCCRAAVLAALFHVFGWPALAQDVTLTSRDGAVAVSGMLLGFDGEFYRVDTIYGPLMLDGQGVICTGPGCPDMEAYVARFTLSGSPALGAVLMPALIEAFAARRGLRVVRVETGEGGIAMRLADPEDGRIVAEIGLRTGSTDEGFADLVAREADIVMAAREPRPEELRRAQEAGLGDLSDPARRHVVGLDAIVPVVAPGLPVQALEIADMMAILTGSIADWSALDGPDAAVSVHLLDRRDGLQQAAVARLLNGKAPVASARRYPDAHSLDVAVARDPLGLGLTRYSARDAARQLPLVGGCGTRLMATHESIKTEDYPFVAPLFLYTPAWRLPLFAREFLDYLQSPGAQLVVRRAGFVDQLQERIPLYRQGDRLAQAIVNAGTEVSLAELQRLVRVLGGAERLTTTIRFRNGATEMDAQSYANVAALARALEAGTYSGRSLLFVGFTDGAGSAAANRRIARDRARAVRDAVLAMATAADVAATQLRIESFGEALPVACDQSDWGGLINRRVEIWLR</sequence>
<organism evidence="5 6">
    <name type="scientific">Rhodovulum bhavnagarense</name>
    <dbReference type="NCBI Taxonomy" id="992286"/>
    <lineage>
        <taxon>Bacteria</taxon>
        <taxon>Pseudomonadati</taxon>
        <taxon>Pseudomonadota</taxon>
        <taxon>Alphaproteobacteria</taxon>
        <taxon>Rhodobacterales</taxon>
        <taxon>Paracoccaceae</taxon>
        <taxon>Rhodovulum</taxon>
    </lineage>
</organism>
<dbReference type="InterPro" id="IPR006665">
    <property type="entry name" value="OmpA-like"/>
</dbReference>
<name>A0A4R2RE24_9RHOB</name>
<dbReference type="RefSeq" id="WP_132951249.1">
    <property type="nucleotide sequence ID" value="NZ_SLXU01000006.1"/>
</dbReference>
<reference evidence="5 6" key="1">
    <citation type="submission" date="2019-03" db="EMBL/GenBank/DDBJ databases">
        <title>Genomic Encyclopedia of Type Strains, Phase IV (KMG-IV): sequencing the most valuable type-strain genomes for metagenomic binning, comparative biology and taxonomic classification.</title>
        <authorList>
            <person name="Goeker M."/>
        </authorList>
    </citation>
    <scope>NUCLEOTIDE SEQUENCE [LARGE SCALE GENOMIC DNA]</scope>
    <source>
        <strain evidence="5 6">DSM 24766</strain>
    </source>
</reference>
<dbReference type="SUPFAM" id="SSF53850">
    <property type="entry name" value="Periplasmic binding protein-like II"/>
    <property type="match status" value="1"/>
</dbReference>
<dbReference type="PANTHER" id="PTHR30570">
    <property type="entry name" value="PERIPLASMIC PHOSPHATE BINDING COMPONENT OF PHOSPHATE ABC TRANSPORTER"/>
    <property type="match status" value="1"/>
</dbReference>
<keyword evidence="2" id="KW-0472">Membrane</keyword>
<evidence type="ECO:0000256" key="2">
    <source>
        <dbReference type="PROSITE-ProRule" id="PRU00473"/>
    </source>
</evidence>
<comment type="caution">
    <text evidence="5">The sequence shown here is derived from an EMBL/GenBank/DDBJ whole genome shotgun (WGS) entry which is preliminary data.</text>
</comment>
<dbReference type="Pfam" id="PF12849">
    <property type="entry name" value="PBP_like_2"/>
    <property type="match status" value="1"/>
</dbReference>
<dbReference type="PROSITE" id="PS51123">
    <property type="entry name" value="OMPA_2"/>
    <property type="match status" value="1"/>
</dbReference>
<keyword evidence="6" id="KW-1185">Reference proteome</keyword>
<keyword evidence="1 3" id="KW-0732">Signal</keyword>
<dbReference type="AlphaFoldDB" id="A0A4R2RE24"/>
<dbReference type="InterPro" id="IPR050811">
    <property type="entry name" value="Phosphate_ABC_transporter"/>
</dbReference>
<dbReference type="Gene3D" id="3.40.190.10">
    <property type="entry name" value="Periplasmic binding protein-like II"/>
    <property type="match status" value="2"/>
</dbReference>
<dbReference type="GO" id="GO:0016020">
    <property type="term" value="C:membrane"/>
    <property type="evidence" value="ECO:0007669"/>
    <property type="project" value="UniProtKB-UniRule"/>
</dbReference>